<comment type="caution">
    <text evidence="3">The sequence shown here is derived from an EMBL/GenBank/DDBJ whole genome shotgun (WGS) entry which is preliminary data.</text>
</comment>
<evidence type="ECO:0000259" key="2">
    <source>
        <dbReference type="Pfam" id="PF01464"/>
    </source>
</evidence>
<keyword evidence="1" id="KW-0812">Transmembrane</keyword>
<gene>
    <name evidence="3" type="ORF">ENX03_07435</name>
</gene>
<feature type="domain" description="Transglycosylase SLT" evidence="2">
    <location>
        <begin position="91"/>
        <end position="171"/>
    </location>
</feature>
<dbReference type="InterPro" id="IPR023346">
    <property type="entry name" value="Lysozyme-like_dom_sf"/>
</dbReference>
<proteinExistence type="predicted"/>
<organism evidence="3">
    <name type="scientific">Leptospirillum ferriphilum</name>
    <dbReference type="NCBI Taxonomy" id="178606"/>
    <lineage>
        <taxon>Bacteria</taxon>
        <taxon>Pseudomonadati</taxon>
        <taxon>Nitrospirota</taxon>
        <taxon>Nitrospiria</taxon>
        <taxon>Nitrospirales</taxon>
        <taxon>Nitrospiraceae</taxon>
        <taxon>Leptospirillum</taxon>
    </lineage>
</organism>
<sequence>MMRVFDLDPEDRQGRSLYHKGISLSFYSASFLCLIVFPFFLAAGMIAPVWADPLPDAGKVRMLSRYISLHSTRQLPPELCGQIARHILLESRREGIPLYVAVAIAQEESGFNPRALNRKTEDYGLFQVHFPFWKRYFARQTSGSLIPLRRGDLFGIAVNVRVGMMILRHDIDLERGDYARGIGRYSGRKGVGKLVYEQKVVANEVSFVSYTMANAHGGQ</sequence>
<reference evidence="3" key="1">
    <citation type="journal article" date="2020" name="mSystems">
        <title>Genome- and Community-Level Interaction Insights into Carbon Utilization and Element Cycling Functions of Hydrothermarchaeota in Hydrothermal Sediment.</title>
        <authorList>
            <person name="Zhou Z."/>
            <person name="Liu Y."/>
            <person name="Xu W."/>
            <person name="Pan J."/>
            <person name="Luo Z.H."/>
            <person name="Li M."/>
        </authorList>
    </citation>
    <scope>NUCLEOTIDE SEQUENCE [LARGE SCALE GENOMIC DNA]</scope>
    <source>
        <strain evidence="3">SpSt-902</strain>
    </source>
</reference>
<name>A0A7C3QSG1_9BACT</name>
<dbReference type="SUPFAM" id="SSF53955">
    <property type="entry name" value="Lysozyme-like"/>
    <property type="match status" value="1"/>
</dbReference>
<dbReference type="InterPro" id="IPR008258">
    <property type="entry name" value="Transglycosylase_SLT_dom_1"/>
</dbReference>
<protein>
    <submittedName>
        <fullName evidence="3">Lytic transglycosylase domain-containing protein</fullName>
    </submittedName>
</protein>
<dbReference type="AlphaFoldDB" id="A0A7C3QSG1"/>
<keyword evidence="1" id="KW-1133">Transmembrane helix</keyword>
<feature type="transmembrane region" description="Helical" evidence="1">
    <location>
        <begin position="21"/>
        <end position="51"/>
    </location>
</feature>
<dbReference type="Gene3D" id="1.10.530.10">
    <property type="match status" value="1"/>
</dbReference>
<evidence type="ECO:0000256" key="1">
    <source>
        <dbReference type="SAM" id="Phobius"/>
    </source>
</evidence>
<accession>A0A7C3QSG1</accession>
<dbReference type="Pfam" id="PF01464">
    <property type="entry name" value="SLT"/>
    <property type="match status" value="1"/>
</dbReference>
<evidence type="ECO:0000313" key="3">
    <source>
        <dbReference type="EMBL" id="HFT93750.1"/>
    </source>
</evidence>
<dbReference type="CDD" id="cd13400">
    <property type="entry name" value="LT_IagB-like"/>
    <property type="match status" value="1"/>
</dbReference>
<dbReference type="EMBL" id="DTMM01000155">
    <property type="protein sequence ID" value="HFT93750.1"/>
    <property type="molecule type" value="Genomic_DNA"/>
</dbReference>
<keyword evidence="1" id="KW-0472">Membrane</keyword>